<protein>
    <submittedName>
        <fullName evidence="2">Uncharacterized protein</fullName>
    </submittedName>
</protein>
<sequence>MPAALEQKPTEASPARSHSCTSASPSPRPPSCTSVSIRLDPAVYPTIYSLPGVDPLLVTS</sequence>
<accession>A0A5J5DQ16</accession>
<evidence type="ECO:0000256" key="1">
    <source>
        <dbReference type="SAM" id="MobiDB-lite"/>
    </source>
</evidence>
<feature type="compositionally biased region" description="Polar residues" evidence="1">
    <location>
        <begin position="16"/>
        <end position="33"/>
    </location>
</feature>
<dbReference type="Proteomes" id="UP000327493">
    <property type="component" value="Chromosome 2"/>
</dbReference>
<comment type="caution">
    <text evidence="2">The sequence shown here is derived from an EMBL/GenBank/DDBJ whole genome shotgun (WGS) entry which is preliminary data.</text>
</comment>
<gene>
    <name evidence="2" type="ORF">FQN60_012497</name>
</gene>
<evidence type="ECO:0000313" key="3">
    <source>
        <dbReference type="Proteomes" id="UP000327493"/>
    </source>
</evidence>
<reference evidence="2 3" key="1">
    <citation type="submission" date="2019-08" db="EMBL/GenBank/DDBJ databases">
        <title>A chromosome-level genome assembly, high-density linkage maps, and genome scans reveal the genomic architecture of hybrid incompatibilities underlying speciation via character displacement in darters (Percidae: Etheostominae).</title>
        <authorList>
            <person name="Moran R.L."/>
            <person name="Catchen J.M."/>
            <person name="Fuller R.C."/>
        </authorList>
    </citation>
    <scope>NUCLEOTIDE SEQUENCE [LARGE SCALE GENOMIC DNA]</scope>
    <source>
        <strain evidence="2">EspeVRDwgs_2016</strain>
        <tissue evidence="2">Muscle</tissue>
    </source>
</reference>
<dbReference type="AlphaFoldDB" id="A0A5J5DQ16"/>
<organism evidence="2 3">
    <name type="scientific">Etheostoma spectabile</name>
    <name type="common">orangethroat darter</name>
    <dbReference type="NCBI Taxonomy" id="54343"/>
    <lineage>
        <taxon>Eukaryota</taxon>
        <taxon>Metazoa</taxon>
        <taxon>Chordata</taxon>
        <taxon>Craniata</taxon>
        <taxon>Vertebrata</taxon>
        <taxon>Euteleostomi</taxon>
        <taxon>Actinopterygii</taxon>
        <taxon>Neopterygii</taxon>
        <taxon>Teleostei</taxon>
        <taxon>Neoteleostei</taxon>
        <taxon>Acanthomorphata</taxon>
        <taxon>Eupercaria</taxon>
        <taxon>Perciformes</taxon>
        <taxon>Percoidei</taxon>
        <taxon>Percidae</taxon>
        <taxon>Etheostomatinae</taxon>
        <taxon>Etheostoma</taxon>
    </lineage>
</organism>
<evidence type="ECO:0000313" key="2">
    <source>
        <dbReference type="EMBL" id="KAA8595362.1"/>
    </source>
</evidence>
<dbReference type="EMBL" id="VOFY01000002">
    <property type="protein sequence ID" value="KAA8595362.1"/>
    <property type="molecule type" value="Genomic_DNA"/>
</dbReference>
<proteinExistence type="predicted"/>
<feature type="region of interest" description="Disordered" evidence="1">
    <location>
        <begin position="1"/>
        <end position="33"/>
    </location>
</feature>
<name>A0A5J5DQ16_9PERO</name>
<keyword evidence="3" id="KW-1185">Reference proteome</keyword>